<sequence>MRTLLTLTFLFSSLLSYAGNVQITNLTLQSDNGQLYVTYDLSWQNSWRVSTGPANFDAVHLFAKISRNGGAWETARMDDVLNLPAGFTYVSNADRVLVHPSADYAGNVSLNGLRTDLPTLPTDNNADIEVRIFGIEMVYIPAGGYFLNGLGSFNERAFNSWYGRTATGPSADFTNYRVTNENAISWGPTQVLALEQTDSDAGPETGTIGADFPKGTEGFFVMKYETTQQQYADFYNTLTFNQKTNRGLTIDESFPGRNELTVTDGEMSTTLPHVPVNYISTNAMLAYLAWAKMGPLTELEYVKACRGPNQPSGLDYVWGTQRIATTTYTIVNENSSAETVKVGTNLPRNVGNAIYIRTRPTFINASPGSSLGPIRTGGIAAGSPVAAREETGGTYYGVMDMAGNLLEMTINAVNGGSRSLGWSDQGNSLSASGDAVADTWGNPLDTEEIICYKGGSFASNVPRLLIDDRFNGEIAGTAFGVSGFRGVVRITVQ</sequence>
<dbReference type="Pfam" id="PF03781">
    <property type="entry name" value="FGE-sulfatase"/>
    <property type="match status" value="1"/>
</dbReference>
<name>A0ABX0XHN2_9BACT</name>
<dbReference type="InterPro" id="IPR016187">
    <property type="entry name" value="CTDL_fold"/>
</dbReference>
<feature type="chain" id="PRO_5046089505" description="Sulfatase-modifying factor enzyme-like domain-containing protein" evidence="1">
    <location>
        <begin position="19"/>
        <end position="493"/>
    </location>
</feature>
<dbReference type="InterPro" id="IPR005532">
    <property type="entry name" value="SUMF_dom"/>
</dbReference>
<proteinExistence type="predicted"/>
<organism evidence="3 4">
    <name type="scientific">Neolewinella antarctica</name>
    <dbReference type="NCBI Taxonomy" id="442734"/>
    <lineage>
        <taxon>Bacteria</taxon>
        <taxon>Pseudomonadati</taxon>
        <taxon>Bacteroidota</taxon>
        <taxon>Saprospiria</taxon>
        <taxon>Saprospirales</taxon>
        <taxon>Lewinellaceae</taxon>
        <taxon>Neolewinella</taxon>
    </lineage>
</organism>
<feature type="signal peptide" evidence="1">
    <location>
        <begin position="1"/>
        <end position="18"/>
    </location>
</feature>
<reference evidence="3 4" key="1">
    <citation type="submission" date="2020-03" db="EMBL/GenBank/DDBJ databases">
        <title>Genomic Encyclopedia of Type Strains, Phase IV (KMG-IV): sequencing the most valuable type-strain genomes for metagenomic binning, comparative biology and taxonomic classification.</title>
        <authorList>
            <person name="Goeker M."/>
        </authorList>
    </citation>
    <scope>NUCLEOTIDE SEQUENCE [LARGE SCALE GENOMIC DNA]</scope>
    <source>
        <strain evidence="3 4">DSM 105096</strain>
    </source>
</reference>
<dbReference type="SUPFAM" id="SSF56436">
    <property type="entry name" value="C-type lectin-like"/>
    <property type="match status" value="1"/>
</dbReference>
<accession>A0ABX0XHN2</accession>
<dbReference type="Gene3D" id="3.90.1580.10">
    <property type="entry name" value="paralog of FGE (formylglycine-generating enzyme)"/>
    <property type="match status" value="1"/>
</dbReference>
<gene>
    <name evidence="3" type="ORF">GGR27_003871</name>
</gene>
<feature type="domain" description="Sulfatase-modifying factor enzyme-like" evidence="2">
    <location>
        <begin position="217"/>
        <end position="332"/>
    </location>
</feature>
<evidence type="ECO:0000313" key="3">
    <source>
        <dbReference type="EMBL" id="NJC28348.1"/>
    </source>
</evidence>
<dbReference type="Proteomes" id="UP000770785">
    <property type="component" value="Unassembled WGS sequence"/>
</dbReference>
<keyword evidence="1" id="KW-0732">Signal</keyword>
<dbReference type="RefSeq" id="WP_168040265.1">
    <property type="nucleotide sequence ID" value="NZ_JAATJH010000011.1"/>
</dbReference>
<comment type="caution">
    <text evidence="3">The sequence shown here is derived from an EMBL/GenBank/DDBJ whole genome shotgun (WGS) entry which is preliminary data.</text>
</comment>
<protein>
    <recommendedName>
        <fullName evidence="2">Sulfatase-modifying factor enzyme-like domain-containing protein</fullName>
    </recommendedName>
</protein>
<evidence type="ECO:0000259" key="2">
    <source>
        <dbReference type="Pfam" id="PF03781"/>
    </source>
</evidence>
<dbReference type="InterPro" id="IPR042095">
    <property type="entry name" value="SUMF_sf"/>
</dbReference>
<evidence type="ECO:0000256" key="1">
    <source>
        <dbReference type="SAM" id="SignalP"/>
    </source>
</evidence>
<evidence type="ECO:0000313" key="4">
    <source>
        <dbReference type="Proteomes" id="UP000770785"/>
    </source>
</evidence>
<keyword evidence="4" id="KW-1185">Reference proteome</keyword>
<dbReference type="EMBL" id="JAATJH010000011">
    <property type="protein sequence ID" value="NJC28348.1"/>
    <property type="molecule type" value="Genomic_DNA"/>
</dbReference>